<evidence type="ECO:0000256" key="11">
    <source>
        <dbReference type="ARBA" id="ARBA00025936"/>
    </source>
</evidence>
<proteinExistence type="inferred from homology"/>
<evidence type="ECO:0000256" key="1">
    <source>
        <dbReference type="ARBA" id="ARBA00003820"/>
    </source>
</evidence>
<feature type="compositionally biased region" description="Low complexity" evidence="13">
    <location>
        <begin position="342"/>
        <end position="356"/>
    </location>
</feature>
<keyword evidence="6" id="KW-1003">Cell membrane</keyword>
<feature type="transmembrane region" description="Helical" evidence="14">
    <location>
        <begin position="458"/>
        <end position="480"/>
    </location>
</feature>
<evidence type="ECO:0000256" key="13">
    <source>
        <dbReference type="SAM" id="MobiDB-lite"/>
    </source>
</evidence>
<comment type="similarity">
    <text evidence="4 12">Belongs to the FliF family.</text>
</comment>
<dbReference type="AlphaFoldDB" id="A0A1Y6G1T0"/>
<evidence type="ECO:0000259" key="16">
    <source>
        <dbReference type="Pfam" id="PF08345"/>
    </source>
</evidence>
<evidence type="ECO:0000313" key="17">
    <source>
        <dbReference type="EMBL" id="SMQ80553.1"/>
    </source>
</evidence>
<sequence length="571" mass="62751">MAESTDLMVADKDNDNDAYESGLGDEKKSGLMSSFGDFDVLRQVILVLALAICIAIAVFVMLWAQEPTYRPLAKMDTEQLISTLDYLDANSIDYKVEGNTVFVTEHEYDSIKLEMTRSGIDYGREADGSELLLMEQGFGVSQRLEKQRLMLAREQQLASAISQMEAIRSARVLLALPKENVFARREKEPSASVMLNVRSANALKEEEIASIVDMVASAVTGLAPNQVTVTDQNGRLLNSGSQTELSSRSSREYKLERRREEEYLNKIDGILIPVLGYDNYTAQVDVAMDFSTQEQTQRTFNPDMPAVRSEMLIENNSSGGTVAGIPGALTNQPPLDANIPEQAVGTGAATGQSSGSNHSETTRNYELDSTTSYTRQQTGTIKRLSVSVAVDYKEGVNAEGERELTPRSAEELANIRRLLQGGVGFNINRGDTVEVITVPFAELPEITVSEPAIWEDPWFWRGVRLVIGGLVIIVLILTVVRPMLKRLIDPASGDSDGLDDMLARDDDLGDETIDMLSAEFDQDAVGFAADGRLQLPDLHKDEDLLKAVRALVANEPELSSQVVKSWLNEDA</sequence>
<comment type="subunit">
    <text evidence="11">The basal body constitutes a major portion of the flagellar organelle and consists of four rings (L,P,S, and M) mounted on a central rod. The M ring is integral to the inner membrane of the cell and may be connected to the flagellar rod via the S ring. The S (supramembrane ring) lies just distal to the M ring. The L and P rings lie in the outer membrane and the periplasmic space, respectively.</text>
</comment>
<dbReference type="GO" id="GO:0009431">
    <property type="term" value="C:bacterial-type flagellum basal body, MS ring"/>
    <property type="evidence" value="ECO:0007669"/>
    <property type="project" value="InterPro"/>
</dbReference>
<feature type="compositionally biased region" description="Polar residues" evidence="13">
    <location>
        <begin position="367"/>
        <end position="376"/>
    </location>
</feature>
<feature type="transmembrane region" description="Helical" evidence="14">
    <location>
        <begin position="44"/>
        <end position="64"/>
    </location>
</feature>
<keyword evidence="18" id="KW-1185">Reference proteome</keyword>
<evidence type="ECO:0000256" key="9">
    <source>
        <dbReference type="ARBA" id="ARBA00023136"/>
    </source>
</evidence>
<comment type="function">
    <text evidence="1 12">The M ring may be actively involved in energy transduction.</text>
</comment>
<keyword evidence="10 12" id="KW-0975">Bacterial flagellum</keyword>
<evidence type="ECO:0000256" key="3">
    <source>
        <dbReference type="ARBA" id="ARBA00004651"/>
    </source>
</evidence>
<dbReference type="GO" id="GO:0005886">
    <property type="term" value="C:plasma membrane"/>
    <property type="evidence" value="ECO:0007669"/>
    <property type="project" value="UniProtKB-SubCell"/>
</dbReference>
<dbReference type="PANTHER" id="PTHR30046">
    <property type="entry name" value="FLAGELLAR M-RING PROTEIN"/>
    <property type="match status" value="1"/>
</dbReference>
<evidence type="ECO:0000256" key="12">
    <source>
        <dbReference type="PIRNR" id="PIRNR004862"/>
    </source>
</evidence>
<keyword evidence="8 14" id="KW-1133">Transmembrane helix</keyword>
<feature type="domain" description="Flagellar M-ring N-terminal" evidence="15">
    <location>
        <begin position="65"/>
        <end position="238"/>
    </location>
</feature>
<dbReference type="NCBIfam" id="TIGR00206">
    <property type="entry name" value="fliF"/>
    <property type="match status" value="1"/>
</dbReference>
<dbReference type="Gene3D" id="3.30.300.30">
    <property type="match status" value="1"/>
</dbReference>
<protein>
    <recommendedName>
        <fullName evidence="5 12">Flagellar M-ring protein</fullName>
    </recommendedName>
</protein>
<keyword evidence="17" id="KW-0282">Flagellum</keyword>
<dbReference type="InterPro" id="IPR043427">
    <property type="entry name" value="YscJ/FliF"/>
</dbReference>
<dbReference type="InterPro" id="IPR013556">
    <property type="entry name" value="Flag_M-ring_C"/>
</dbReference>
<dbReference type="PANTHER" id="PTHR30046:SF0">
    <property type="entry name" value="FLAGELLAR M-RING PROTEIN"/>
    <property type="match status" value="1"/>
</dbReference>
<evidence type="ECO:0000256" key="6">
    <source>
        <dbReference type="ARBA" id="ARBA00022475"/>
    </source>
</evidence>
<reference evidence="18" key="1">
    <citation type="submission" date="2017-04" db="EMBL/GenBank/DDBJ databases">
        <authorList>
            <person name="Varghese N."/>
            <person name="Submissions S."/>
        </authorList>
    </citation>
    <scope>NUCLEOTIDE SEQUENCE [LARGE SCALE GENOMIC DNA]</scope>
</reference>
<evidence type="ECO:0000256" key="14">
    <source>
        <dbReference type="SAM" id="Phobius"/>
    </source>
</evidence>
<evidence type="ECO:0000256" key="2">
    <source>
        <dbReference type="ARBA" id="ARBA00004117"/>
    </source>
</evidence>
<organism evidence="17 18">
    <name type="scientific">Pseudidiomarina planktonica</name>
    <dbReference type="NCBI Taxonomy" id="1323738"/>
    <lineage>
        <taxon>Bacteria</taxon>
        <taxon>Pseudomonadati</taxon>
        <taxon>Pseudomonadota</taxon>
        <taxon>Gammaproteobacteria</taxon>
        <taxon>Alteromonadales</taxon>
        <taxon>Idiomarinaceae</taxon>
        <taxon>Pseudidiomarina</taxon>
    </lineage>
</organism>
<name>A0A1Y6G1T0_9GAMM</name>
<dbReference type="Pfam" id="PF08345">
    <property type="entry name" value="YscJ_FliF_C"/>
    <property type="match status" value="1"/>
</dbReference>
<feature type="region of interest" description="Disordered" evidence="13">
    <location>
        <begin position="339"/>
        <end position="376"/>
    </location>
</feature>
<dbReference type="PIRSF" id="PIRSF004862">
    <property type="entry name" value="FliF"/>
    <property type="match status" value="1"/>
</dbReference>
<dbReference type="Proteomes" id="UP000194450">
    <property type="component" value="Unassembled WGS sequence"/>
</dbReference>
<evidence type="ECO:0000256" key="7">
    <source>
        <dbReference type="ARBA" id="ARBA00022692"/>
    </source>
</evidence>
<dbReference type="InterPro" id="IPR045851">
    <property type="entry name" value="AMP-bd_C_sf"/>
</dbReference>
<evidence type="ECO:0000256" key="10">
    <source>
        <dbReference type="ARBA" id="ARBA00023143"/>
    </source>
</evidence>
<dbReference type="Pfam" id="PF01514">
    <property type="entry name" value="YscJ_FliF"/>
    <property type="match status" value="1"/>
</dbReference>
<feature type="region of interest" description="Disordered" evidence="13">
    <location>
        <begin position="1"/>
        <end position="26"/>
    </location>
</feature>
<feature type="domain" description="Flagellar M-ring C-terminal" evidence="16">
    <location>
        <begin position="271"/>
        <end position="440"/>
    </location>
</feature>
<evidence type="ECO:0000256" key="4">
    <source>
        <dbReference type="ARBA" id="ARBA00007971"/>
    </source>
</evidence>
<keyword evidence="7 14" id="KW-0812">Transmembrane</keyword>
<dbReference type="InterPro" id="IPR000067">
    <property type="entry name" value="FlgMring_FliF"/>
</dbReference>
<comment type="subcellular location">
    <subcellularLocation>
        <location evidence="2 12">Bacterial flagellum basal body</location>
    </subcellularLocation>
    <subcellularLocation>
        <location evidence="3">Cell membrane</location>
        <topology evidence="3">Multi-pass membrane protein</topology>
    </subcellularLocation>
</comment>
<evidence type="ECO:0000313" key="18">
    <source>
        <dbReference type="Proteomes" id="UP000194450"/>
    </source>
</evidence>
<evidence type="ECO:0000256" key="5">
    <source>
        <dbReference type="ARBA" id="ARBA00017949"/>
    </source>
</evidence>
<dbReference type="GO" id="GO:0071973">
    <property type="term" value="P:bacterial-type flagellum-dependent cell motility"/>
    <property type="evidence" value="ECO:0007669"/>
    <property type="project" value="InterPro"/>
</dbReference>
<evidence type="ECO:0000259" key="15">
    <source>
        <dbReference type="Pfam" id="PF01514"/>
    </source>
</evidence>
<dbReference type="GO" id="GO:0003774">
    <property type="term" value="F:cytoskeletal motor activity"/>
    <property type="evidence" value="ECO:0007669"/>
    <property type="project" value="InterPro"/>
</dbReference>
<dbReference type="EMBL" id="FXWH01000003">
    <property type="protein sequence ID" value="SMQ80553.1"/>
    <property type="molecule type" value="Genomic_DNA"/>
</dbReference>
<keyword evidence="17" id="KW-0966">Cell projection</keyword>
<dbReference type="PRINTS" id="PR01009">
    <property type="entry name" value="FLGMRINGFLIF"/>
</dbReference>
<dbReference type="InterPro" id="IPR006182">
    <property type="entry name" value="FliF_N_dom"/>
</dbReference>
<keyword evidence="9 14" id="KW-0472">Membrane</keyword>
<gene>
    <name evidence="17" type="ORF">SAMN06297229_2309</name>
</gene>
<evidence type="ECO:0000256" key="8">
    <source>
        <dbReference type="ARBA" id="ARBA00022989"/>
    </source>
</evidence>
<keyword evidence="17" id="KW-0969">Cilium</keyword>
<accession>A0A1Y6G1T0</accession>